<keyword evidence="10" id="KW-0879">Wnt signaling pathway</keyword>
<gene>
    <name evidence="23" type="ORF">KOW79_021650</name>
</gene>
<protein>
    <recommendedName>
        <fullName evidence="5">Rho guanine nucleotide exchange factor 9</fullName>
    </recommendedName>
    <alternativeName>
        <fullName evidence="14">Collybistin</fullName>
    </alternativeName>
    <alternativeName>
        <fullName evidence="15">Rac/Cdc42 guanine nucleotide exchange factor 9</fullName>
    </alternativeName>
</protein>
<keyword evidence="12" id="KW-0446">Lipid-binding</keyword>
<dbReference type="PANTHER" id="PTHR47544">
    <property type="entry name" value="RHO GUANINE NUCLEOTIDE EXCHANGE FACTOR 4"/>
    <property type="match status" value="1"/>
</dbReference>
<keyword evidence="6 18" id="KW-0728">SH3 domain</keyword>
<evidence type="ECO:0000256" key="19">
    <source>
        <dbReference type="SAM" id="MobiDB-lite"/>
    </source>
</evidence>
<feature type="region of interest" description="Disordered" evidence="19">
    <location>
        <begin position="222"/>
        <end position="266"/>
    </location>
</feature>
<accession>A0A9D3S8A9</accession>
<evidence type="ECO:0000256" key="2">
    <source>
        <dbReference type="ARBA" id="ARBA00004496"/>
    </source>
</evidence>
<evidence type="ECO:0000256" key="7">
    <source>
        <dbReference type="ARBA" id="ARBA00022475"/>
    </source>
</evidence>
<feature type="compositionally biased region" description="Polar residues" evidence="19">
    <location>
        <begin position="863"/>
        <end position="876"/>
    </location>
</feature>
<dbReference type="InterPro" id="IPR001849">
    <property type="entry name" value="PH_domain"/>
</dbReference>
<dbReference type="Pfam" id="PF00621">
    <property type="entry name" value="RhoGEF"/>
    <property type="match status" value="1"/>
</dbReference>
<dbReference type="GO" id="GO:0005737">
    <property type="term" value="C:cytoplasm"/>
    <property type="evidence" value="ECO:0007669"/>
    <property type="project" value="UniProtKB-SubCell"/>
</dbReference>
<feature type="compositionally biased region" description="Polar residues" evidence="19">
    <location>
        <begin position="422"/>
        <end position="442"/>
    </location>
</feature>
<feature type="region of interest" description="Disordered" evidence="19">
    <location>
        <begin position="862"/>
        <end position="897"/>
    </location>
</feature>
<evidence type="ECO:0000259" key="22">
    <source>
        <dbReference type="PROSITE" id="PS50010"/>
    </source>
</evidence>
<dbReference type="Gene3D" id="2.30.29.30">
    <property type="entry name" value="Pleckstrin-homology domain (PH domain)/Phosphotyrosine-binding domain (PTB)"/>
    <property type="match status" value="1"/>
</dbReference>
<dbReference type="GO" id="GO:0014069">
    <property type="term" value="C:postsynaptic density"/>
    <property type="evidence" value="ECO:0007669"/>
    <property type="project" value="UniProtKB-SubCell"/>
</dbReference>
<evidence type="ECO:0000256" key="4">
    <source>
        <dbReference type="ARBA" id="ARBA00011232"/>
    </source>
</evidence>
<keyword evidence="7" id="KW-1003">Cell membrane</keyword>
<organism evidence="23 24">
    <name type="scientific">Hemibagrus wyckioides</name>
    <dbReference type="NCBI Taxonomy" id="337641"/>
    <lineage>
        <taxon>Eukaryota</taxon>
        <taxon>Metazoa</taxon>
        <taxon>Chordata</taxon>
        <taxon>Craniata</taxon>
        <taxon>Vertebrata</taxon>
        <taxon>Euteleostomi</taxon>
        <taxon>Actinopterygii</taxon>
        <taxon>Neopterygii</taxon>
        <taxon>Teleostei</taxon>
        <taxon>Ostariophysi</taxon>
        <taxon>Siluriformes</taxon>
        <taxon>Bagridae</taxon>
        <taxon>Hemibagrus</taxon>
    </lineage>
</organism>
<keyword evidence="8" id="KW-0963">Cytoplasm</keyword>
<dbReference type="SUPFAM" id="SSF50044">
    <property type="entry name" value="SH3-domain"/>
    <property type="match status" value="1"/>
</dbReference>
<dbReference type="PANTHER" id="PTHR47544:SF4">
    <property type="entry name" value="RHO GUANINE NUCLEOTIDE EXCHANGE FACTOR 9"/>
    <property type="match status" value="1"/>
</dbReference>
<dbReference type="Pfam" id="PF00018">
    <property type="entry name" value="SH3_1"/>
    <property type="match status" value="1"/>
</dbReference>
<dbReference type="GO" id="GO:0005085">
    <property type="term" value="F:guanyl-nucleotide exchange factor activity"/>
    <property type="evidence" value="ECO:0007669"/>
    <property type="project" value="UniProtKB-KW"/>
</dbReference>
<dbReference type="FunFam" id="1.20.900.10:FF:000002">
    <property type="entry name" value="Rho guanine nucleotide exchange factor 9"/>
    <property type="match status" value="1"/>
</dbReference>
<dbReference type="InterPro" id="IPR036028">
    <property type="entry name" value="SH3-like_dom_sf"/>
</dbReference>
<dbReference type="GO" id="GO:0016055">
    <property type="term" value="P:Wnt signaling pathway"/>
    <property type="evidence" value="ECO:0007669"/>
    <property type="project" value="UniProtKB-KW"/>
</dbReference>
<feature type="region of interest" description="Disordered" evidence="19">
    <location>
        <begin position="380"/>
        <end position="504"/>
    </location>
</feature>
<evidence type="ECO:0000256" key="15">
    <source>
        <dbReference type="ARBA" id="ARBA00032237"/>
    </source>
</evidence>
<evidence type="ECO:0000256" key="9">
    <source>
        <dbReference type="ARBA" id="ARBA00022658"/>
    </source>
</evidence>
<evidence type="ECO:0000256" key="6">
    <source>
        <dbReference type="ARBA" id="ARBA00022443"/>
    </source>
</evidence>
<keyword evidence="13" id="KW-0472">Membrane</keyword>
<comment type="similarity">
    <text evidence="3">Belongs to the Amer family.</text>
</comment>
<dbReference type="SMART" id="SM00233">
    <property type="entry name" value="PH"/>
    <property type="match status" value="1"/>
</dbReference>
<dbReference type="Gene3D" id="1.20.900.10">
    <property type="entry name" value="Dbl homology (DH) domain"/>
    <property type="match status" value="1"/>
</dbReference>
<feature type="compositionally biased region" description="Low complexity" evidence="19">
    <location>
        <begin position="384"/>
        <end position="415"/>
    </location>
</feature>
<evidence type="ECO:0000256" key="12">
    <source>
        <dbReference type="ARBA" id="ARBA00023121"/>
    </source>
</evidence>
<evidence type="ECO:0000256" key="17">
    <source>
        <dbReference type="ARBA" id="ARBA00043844"/>
    </source>
</evidence>
<keyword evidence="9" id="KW-0344">Guanine-nucleotide releasing factor</keyword>
<dbReference type="CDD" id="cd00160">
    <property type="entry name" value="RhoGEF"/>
    <property type="match status" value="1"/>
</dbReference>
<sequence>METPTESELPGAAGGSQPADAISPDPQSPQTPPAGKLRKTAFKFFGGRKSICMLPSFFVGRGKSQGRWSTKMGVTKSQTYDGVSRACWEDSVRGSGDVTSAEFEFHNPNGSTELHKAQESFAKSQSLPRQKRGLRGLFSSIRKHRKSKNNVEAEKNEMLEMSAAETVPGKLTNLGCHGDNSDRKSHVDLSEPDVPMESNSSDFTRLPAAHTDTCTMEETLVPEKIRSKENAGEEEKEEKNGHEGQDKAEEEKEGKKKVGLVTYRQPLSADSEMARLTDLHTDLPEGDLPTMSTSTDNLIFGDVSSLKSFDSLTGCGDIIADQDDVSVAESSVSGERGSRNAGKRSSCLVTYQGGGEEMATPEEVDNEYLHSLWESEGSEVCYLPSEQTTSPSSTPDQPTSSFLVTTSTSGNTSTSPLGITETVLTPTDLLTPQSDRQGSVPNSDEGYYDSTTPGADEDTRERPQQERLPRDSYSGDALYELFEPDDRLLSPPLPSKDNRGLLGGNKGKGDLLYALTSAALESGAMETEEERLSKIQHALLCCELQNLRNPSKDQHLYCSDHLYSDANPGEGTYTSSEEEAHHQSGSRPLQGSHALKEVLSHSGGQVEHRPLYGPTADSRLNTPASKAASLVKDAVLYSKQERRDCSDDGSLLPTRGCSQSKEELMVCFSQALVDFTKNNRLYHNSTESLDGSESSSPFGPSLSALPAIVTFDVVDMENEGECEQPELVEEEEELASPFEAFEDDSCYLQQDAFAECDQRTFDAYEQSLLLSNAWGITSLPRHLSLGRSCPPVPAPLALNRRSRSLDTDSLELQTSELYASLVSHGHKVAASFNRRKNSADAEDLCDTIQQGRNWRQGRGCEFDSSQTPMSQQQRSLHGTPWMETLSSSSSSCQPTVRPSHLPLQAAYRNSSAARILKIGAEGDGVAVTVTGDQYSSGGQWRSRPVGYLSRTHRAHLRGSDLRTRETEAGDRARAARSPTMMKMMLVSGGSIVNAEAVWDHVTMADRELAFKAGDVIKVLDSSNRDWWWGQIDDEEGWFPASFVRVDPNSTQPPPKQQLLYINPVVAPLKLWANQEETVLVDPAEGGSEVQNGHAEASPNPSSDCVCLSQTAQNRDQMRANVINEIMSTERHYIKHLKDICEGYLKQCKKRRDMFNDDQLKVIFGNIEDIYRFQLGFVRDLEKQFNTEEPHLSEIGPCFLEHQDGFWIYSEYCNNHVDACMELTRLMRDSRYQNFFEACRLVQQMIDIAIDGFLLTPVQKICKYPLQLAELLKYTVQEHSDYRYVAAALAVMRNVTQQINERKRRLENIDKIAQWQASVLDWEGEDVLDRSSELVYTGELSWIYQPYGRSQTRVFFLFDHQMVICKKDLIRRDILYYKGRIDMDRYEVLDAIDGRDDDFNVSVKNAFKLSNKDSDEIHIFLAKKLEEKIRWLRAFQEERKMVQEDEKIGFEISEYQKRQAALTVRRVTKQKGVGRSAPPSYPPPLDPVNPGHFLLPDGYEYEPKRSTSPFWHNISRLAPFKK</sequence>
<evidence type="ECO:0000256" key="18">
    <source>
        <dbReference type="PROSITE-ProRule" id="PRU00192"/>
    </source>
</evidence>
<dbReference type="PROSITE" id="PS50010">
    <property type="entry name" value="DH_2"/>
    <property type="match status" value="1"/>
</dbReference>
<feature type="domain" description="DH" evidence="22">
    <location>
        <begin position="1117"/>
        <end position="1301"/>
    </location>
</feature>
<dbReference type="Gene3D" id="2.30.30.40">
    <property type="entry name" value="SH3 Domains"/>
    <property type="match status" value="1"/>
</dbReference>
<dbReference type="GO" id="GO:0008289">
    <property type="term" value="F:lipid binding"/>
    <property type="evidence" value="ECO:0007669"/>
    <property type="project" value="UniProtKB-KW"/>
</dbReference>
<keyword evidence="11" id="KW-0770">Synapse</keyword>
<dbReference type="InterPro" id="IPR001452">
    <property type="entry name" value="SH3_domain"/>
</dbReference>
<evidence type="ECO:0000256" key="13">
    <source>
        <dbReference type="ARBA" id="ARBA00023136"/>
    </source>
</evidence>
<feature type="compositionally biased region" description="Basic and acidic residues" evidence="19">
    <location>
        <begin position="457"/>
        <end position="470"/>
    </location>
</feature>
<feature type="region of interest" description="Disordered" evidence="19">
    <location>
        <begin position="1"/>
        <end position="38"/>
    </location>
</feature>
<dbReference type="SMART" id="SM00325">
    <property type="entry name" value="RhoGEF"/>
    <property type="match status" value="1"/>
</dbReference>
<evidence type="ECO:0000259" key="21">
    <source>
        <dbReference type="PROSITE" id="PS50003"/>
    </source>
</evidence>
<comment type="subunit">
    <text evidence="4">Interacts with GPHN.</text>
</comment>
<proteinExistence type="inferred from homology"/>
<evidence type="ECO:0000259" key="20">
    <source>
        <dbReference type="PROSITE" id="PS50002"/>
    </source>
</evidence>
<dbReference type="PROSITE" id="PS50003">
    <property type="entry name" value="PH_DOMAIN"/>
    <property type="match status" value="1"/>
</dbReference>
<feature type="domain" description="PH" evidence="21">
    <location>
        <begin position="1332"/>
        <end position="1439"/>
    </location>
</feature>
<dbReference type="FunFam" id="2.30.29.30:FF:000015">
    <property type="entry name" value="Rho guanine nucleotide exchange factor 9"/>
    <property type="match status" value="1"/>
</dbReference>
<dbReference type="OrthoDB" id="9898564at2759"/>
<evidence type="ECO:0000256" key="11">
    <source>
        <dbReference type="ARBA" id="ARBA00023018"/>
    </source>
</evidence>
<dbReference type="InterPro" id="IPR035728">
    <property type="entry name" value="ARHGEF9_SH3"/>
</dbReference>
<dbReference type="Pfam" id="PF22697">
    <property type="entry name" value="SOS1_NGEF_PH"/>
    <property type="match status" value="1"/>
</dbReference>
<feature type="region of interest" description="Disordered" evidence="19">
    <location>
        <begin position="176"/>
        <end position="205"/>
    </location>
</feature>
<dbReference type="InterPro" id="IPR011993">
    <property type="entry name" value="PH-like_dom_sf"/>
</dbReference>
<evidence type="ECO:0000313" key="23">
    <source>
        <dbReference type="EMBL" id="KAG7314347.1"/>
    </source>
</evidence>
<evidence type="ECO:0000256" key="14">
    <source>
        <dbReference type="ARBA" id="ARBA00031572"/>
    </source>
</evidence>
<comment type="caution">
    <text evidence="23">The sequence shown here is derived from an EMBL/GenBank/DDBJ whole genome shotgun (WGS) entry which is preliminary data.</text>
</comment>
<dbReference type="InterPro" id="IPR035899">
    <property type="entry name" value="DBL_dom_sf"/>
</dbReference>
<evidence type="ECO:0000256" key="1">
    <source>
        <dbReference type="ARBA" id="ARBA00004202"/>
    </source>
</evidence>
<comment type="function">
    <text evidence="17">Acts as a guanine nucleotide exchange factor (GEF) for CDC42. Promotes formation of GPHN clusters.</text>
</comment>
<keyword evidence="24" id="KW-1185">Reference proteome</keyword>
<dbReference type="CDD" id="cd01224">
    <property type="entry name" value="PH_Collybistin_ASEF"/>
    <property type="match status" value="1"/>
</dbReference>
<evidence type="ECO:0000256" key="16">
    <source>
        <dbReference type="ARBA" id="ARBA00034105"/>
    </source>
</evidence>
<dbReference type="GO" id="GO:0005886">
    <property type="term" value="C:plasma membrane"/>
    <property type="evidence" value="ECO:0007669"/>
    <property type="project" value="UniProtKB-SubCell"/>
</dbReference>
<feature type="domain" description="SH3" evidence="20">
    <location>
        <begin position="989"/>
        <end position="1048"/>
    </location>
</feature>
<dbReference type="PROSITE" id="PS50002">
    <property type="entry name" value="SH3"/>
    <property type="match status" value="1"/>
</dbReference>
<dbReference type="SMART" id="SM00326">
    <property type="entry name" value="SH3"/>
    <property type="match status" value="1"/>
</dbReference>
<dbReference type="EMBL" id="JAHKSW010000028">
    <property type="protein sequence ID" value="KAG7314347.1"/>
    <property type="molecule type" value="Genomic_DNA"/>
</dbReference>
<dbReference type="SUPFAM" id="SSF50729">
    <property type="entry name" value="PH domain-like"/>
    <property type="match status" value="1"/>
</dbReference>
<evidence type="ECO:0000256" key="3">
    <source>
        <dbReference type="ARBA" id="ARBA00007750"/>
    </source>
</evidence>
<dbReference type="Pfam" id="PF09422">
    <property type="entry name" value="AMER"/>
    <property type="match status" value="1"/>
</dbReference>
<dbReference type="SUPFAM" id="SSF48065">
    <property type="entry name" value="DBL homology domain (DH-domain)"/>
    <property type="match status" value="1"/>
</dbReference>
<feature type="compositionally biased region" description="Basic and acidic residues" evidence="19">
    <location>
        <begin position="222"/>
        <end position="256"/>
    </location>
</feature>
<feature type="compositionally biased region" description="Basic and acidic residues" evidence="19">
    <location>
        <begin position="179"/>
        <end position="189"/>
    </location>
</feature>
<dbReference type="Proteomes" id="UP000824219">
    <property type="component" value="Linkage Group LG28"/>
</dbReference>
<evidence type="ECO:0000256" key="8">
    <source>
        <dbReference type="ARBA" id="ARBA00022490"/>
    </source>
</evidence>
<evidence type="ECO:0000256" key="10">
    <source>
        <dbReference type="ARBA" id="ARBA00022687"/>
    </source>
</evidence>
<evidence type="ECO:0000256" key="5">
    <source>
        <dbReference type="ARBA" id="ARBA00017486"/>
    </source>
</evidence>
<reference evidence="23 24" key="1">
    <citation type="submission" date="2021-06" db="EMBL/GenBank/DDBJ databases">
        <title>Chromosome-level genome assembly of the red-tail catfish (Hemibagrus wyckioides).</title>
        <authorList>
            <person name="Shao F."/>
        </authorList>
    </citation>
    <scope>NUCLEOTIDE SEQUENCE [LARGE SCALE GENOMIC DNA]</scope>
    <source>
        <strain evidence="23">EC202008001</strain>
        <tissue evidence="23">Blood</tissue>
    </source>
</reference>
<evidence type="ECO:0000313" key="24">
    <source>
        <dbReference type="Proteomes" id="UP000824219"/>
    </source>
</evidence>
<dbReference type="InterPro" id="IPR000219">
    <property type="entry name" value="DH_dom"/>
</dbReference>
<dbReference type="FunFam" id="2.30.30.40:FF:000037">
    <property type="entry name" value="Rho guanine nucleotide exchange factor 9"/>
    <property type="match status" value="1"/>
</dbReference>
<comment type="subcellular location">
    <subcellularLocation>
        <location evidence="1">Cell membrane</location>
        <topology evidence="1">Peripheral membrane protein</topology>
    </subcellularLocation>
    <subcellularLocation>
        <location evidence="2">Cytoplasm</location>
    </subcellularLocation>
    <subcellularLocation>
        <location evidence="16">Postsynaptic density</location>
    </subcellularLocation>
</comment>
<dbReference type="InterPro" id="IPR055251">
    <property type="entry name" value="SOS1_NGEF_PH"/>
</dbReference>
<feature type="region of interest" description="Disordered" evidence="19">
    <location>
        <begin position="569"/>
        <end position="590"/>
    </location>
</feature>
<name>A0A9D3S8A9_9TELE</name>
<dbReference type="CDD" id="cd11975">
    <property type="entry name" value="SH3_ARHGEF9"/>
    <property type="match status" value="1"/>
</dbReference>
<feature type="region of interest" description="Disordered" evidence="19">
    <location>
        <begin position="1466"/>
        <end position="1488"/>
    </location>
</feature>
<feature type="region of interest" description="Disordered" evidence="19">
    <location>
        <begin position="601"/>
        <end position="620"/>
    </location>
</feature>
<dbReference type="InterPro" id="IPR019003">
    <property type="entry name" value="AMER"/>
</dbReference>